<dbReference type="Proteomes" id="UP000317429">
    <property type="component" value="Chromosome"/>
</dbReference>
<dbReference type="KEGG" id="pnd:Pla175_29180"/>
<dbReference type="SMART" id="SM00342">
    <property type="entry name" value="HTH_ARAC"/>
    <property type="match status" value="1"/>
</dbReference>
<keyword evidence="1" id="KW-0805">Transcription regulation</keyword>
<proteinExistence type="predicted"/>
<evidence type="ECO:0000259" key="4">
    <source>
        <dbReference type="PROSITE" id="PS01124"/>
    </source>
</evidence>
<dbReference type="PROSITE" id="PS01124">
    <property type="entry name" value="HTH_ARAC_FAMILY_2"/>
    <property type="match status" value="1"/>
</dbReference>
<dbReference type="SUPFAM" id="SSF53822">
    <property type="entry name" value="Periplasmic binding protein-like I"/>
    <property type="match status" value="1"/>
</dbReference>
<dbReference type="SUPFAM" id="SSF46689">
    <property type="entry name" value="Homeodomain-like"/>
    <property type="match status" value="2"/>
</dbReference>
<dbReference type="InterPro" id="IPR009057">
    <property type="entry name" value="Homeodomain-like_sf"/>
</dbReference>
<evidence type="ECO:0000256" key="3">
    <source>
        <dbReference type="ARBA" id="ARBA00023163"/>
    </source>
</evidence>
<dbReference type="EMBL" id="CP036291">
    <property type="protein sequence ID" value="QDU89526.1"/>
    <property type="molecule type" value="Genomic_DNA"/>
</dbReference>
<dbReference type="Pfam" id="PF12833">
    <property type="entry name" value="HTH_18"/>
    <property type="match status" value="1"/>
</dbReference>
<gene>
    <name evidence="5" type="primary">xylR_5</name>
    <name evidence="5" type="ORF">Pla175_29180</name>
</gene>
<dbReference type="AlphaFoldDB" id="A0A518DDK1"/>
<feature type="domain" description="HTH araC/xylS-type" evidence="4">
    <location>
        <begin position="282"/>
        <end position="380"/>
    </location>
</feature>
<dbReference type="PANTHER" id="PTHR30146">
    <property type="entry name" value="LACI-RELATED TRANSCRIPTIONAL REPRESSOR"/>
    <property type="match status" value="1"/>
</dbReference>
<reference evidence="5 6" key="1">
    <citation type="submission" date="2019-02" db="EMBL/GenBank/DDBJ databases">
        <title>Deep-cultivation of Planctomycetes and their phenomic and genomic characterization uncovers novel biology.</title>
        <authorList>
            <person name="Wiegand S."/>
            <person name="Jogler M."/>
            <person name="Boedeker C."/>
            <person name="Pinto D."/>
            <person name="Vollmers J."/>
            <person name="Rivas-Marin E."/>
            <person name="Kohn T."/>
            <person name="Peeters S.H."/>
            <person name="Heuer A."/>
            <person name="Rast P."/>
            <person name="Oberbeckmann S."/>
            <person name="Bunk B."/>
            <person name="Jeske O."/>
            <person name="Meyerdierks A."/>
            <person name="Storesund J.E."/>
            <person name="Kallscheuer N."/>
            <person name="Luecker S."/>
            <person name="Lage O.M."/>
            <person name="Pohl T."/>
            <person name="Merkel B.J."/>
            <person name="Hornburger P."/>
            <person name="Mueller R.-W."/>
            <person name="Bruemmer F."/>
            <person name="Labrenz M."/>
            <person name="Spormann A.M."/>
            <person name="Op den Camp H."/>
            <person name="Overmann J."/>
            <person name="Amann R."/>
            <person name="Jetten M.S.M."/>
            <person name="Mascher T."/>
            <person name="Medema M.H."/>
            <person name="Devos D.P."/>
            <person name="Kaster A.-K."/>
            <person name="Ovreas L."/>
            <person name="Rohde M."/>
            <person name="Galperin M.Y."/>
            <person name="Jogler C."/>
        </authorList>
    </citation>
    <scope>NUCLEOTIDE SEQUENCE [LARGE SCALE GENOMIC DNA]</scope>
    <source>
        <strain evidence="5 6">Pla175</strain>
    </source>
</reference>
<evidence type="ECO:0000313" key="6">
    <source>
        <dbReference type="Proteomes" id="UP000317429"/>
    </source>
</evidence>
<dbReference type="InterPro" id="IPR046335">
    <property type="entry name" value="LacI/GalR-like_sensor"/>
</dbReference>
<dbReference type="GO" id="GO:0003700">
    <property type="term" value="F:DNA-binding transcription factor activity"/>
    <property type="evidence" value="ECO:0007669"/>
    <property type="project" value="InterPro"/>
</dbReference>
<dbReference type="RefSeq" id="WP_145286256.1">
    <property type="nucleotide sequence ID" value="NZ_CP036291.1"/>
</dbReference>
<evidence type="ECO:0000256" key="2">
    <source>
        <dbReference type="ARBA" id="ARBA00023125"/>
    </source>
</evidence>
<dbReference type="PROSITE" id="PS00041">
    <property type="entry name" value="HTH_ARAC_FAMILY_1"/>
    <property type="match status" value="1"/>
</dbReference>
<dbReference type="InterPro" id="IPR018062">
    <property type="entry name" value="HTH_AraC-typ_CS"/>
</dbReference>
<dbReference type="InterPro" id="IPR028082">
    <property type="entry name" value="Peripla_BP_I"/>
</dbReference>
<accession>A0A518DDK1</accession>
<dbReference type="GO" id="GO:0000976">
    <property type="term" value="F:transcription cis-regulatory region binding"/>
    <property type="evidence" value="ECO:0007669"/>
    <property type="project" value="TreeGrafter"/>
</dbReference>
<sequence>MPDPTRVALLIDTATSWGAGLIEGITDYGQQDRNWVFFVEPRGKYDRMTLPDGWAGHGVIARITHQELADQLIEAQTPAVNVSWYPFGEQQIPRCTCDEVAAAKMAADYFFRKGFRQFAYCGSSLRPLYHDRFGDAFVAMVQQAGFACPRYSPGDQPARGWDRQRDALAGWLRSLPRPVAVLTFDDLQGRQVTEACAQAGILVPQDASVLGGEHDALSSRISRPPLSGIDHSPQEVGRQAAAMLDRLMRGQPLPDRALLVPPRRIVVRQSTDRVAVPDDLLASALRYIRAHFQEAIKIADILREVPLSRRSLEKGFREHLGRTPRDEIRRVRVEEAVRLLCDTPMPVTKIAAACGYDRPELLTRAFRRELGRTPSDFRKRSGAGATA</sequence>
<dbReference type="Pfam" id="PF13377">
    <property type="entry name" value="Peripla_BP_3"/>
    <property type="match status" value="1"/>
</dbReference>
<dbReference type="Gene3D" id="3.40.50.2300">
    <property type="match status" value="2"/>
</dbReference>
<protein>
    <submittedName>
        <fullName evidence="5">Xylose operon regulatory protein</fullName>
    </submittedName>
</protein>
<evidence type="ECO:0000313" key="5">
    <source>
        <dbReference type="EMBL" id="QDU89526.1"/>
    </source>
</evidence>
<dbReference type="InterPro" id="IPR018060">
    <property type="entry name" value="HTH_AraC"/>
</dbReference>
<keyword evidence="2" id="KW-0238">DNA-binding</keyword>
<evidence type="ECO:0000256" key="1">
    <source>
        <dbReference type="ARBA" id="ARBA00023015"/>
    </source>
</evidence>
<name>A0A518DDK1_9BACT</name>
<dbReference type="PANTHER" id="PTHR30146:SF24">
    <property type="entry name" value="XYLOSE OPERON REGULATORY PROTEIN"/>
    <property type="match status" value="1"/>
</dbReference>
<dbReference type="Gene3D" id="1.10.10.60">
    <property type="entry name" value="Homeodomain-like"/>
    <property type="match status" value="1"/>
</dbReference>
<dbReference type="OrthoDB" id="9795616at2"/>
<keyword evidence="6" id="KW-1185">Reference proteome</keyword>
<keyword evidence="3" id="KW-0804">Transcription</keyword>
<organism evidence="5 6">
    <name type="scientific">Pirellulimonas nuda</name>
    <dbReference type="NCBI Taxonomy" id="2528009"/>
    <lineage>
        <taxon>Bacteria</taxon>
        <taxon>Pseudomonadati</taxon>
        <taxon>Planctomycetota</taxon>
        <taxon>Planctomycetia</taxon>
        <taxon>Pirellulales</taxon>
        <taxon>Lacipirellulaceae</taxon>
        <taxon>Pirellulimonas</taxon>
    </lineage>
</organism>
<dbReference type="CDD" id="cd01543">
    <property type="entry name" value="PBP1_XylR"/>
    <property type="match status" value="1"/>
</dbReference>